<dbReference type="Pfam" id="PF13129">
    <property type="entry name" value="DUF3953"/>
    <property type="match status" value="1"/>
</dbReference>
<feature type="transmembrane region" description="Helical" evidence="1">
    <location>
        <begin position="28"/>
        <end position="45"/>
    </location>
</feature>
<dbReference type="RefSeq" id="WP_342388908.1">
    <property type="nucleotide sequence ID" value="NZ_CP138333.2"/>
</dbReference>
<evidence type="ECO:0000313" key="2">
    <source>
        <dbReference type="EMBL" id="WZX30389.1"/>
    </source>
</evidence>
<dbReference type="Proteomes" id="UP001455384">
    <property type="component" value="Chromosome"/>
</dbReference>
<name>A0ABZ3CM84_9STAP</name>
<gene>
    <name evidence="2" type="ORF">RQP18_04150</name>
</gene>
<evidence type="ECO:0000313" key="3">
    <source>
        <dbReference type="Proteomes" id="UP001455384"/>
    </source>
</evidence>
<feature type="transmembrane region" description="Helical" evidence="1">
    <location>
        <begin position="5"/>
        <end position="22"/>
    </location>
</feature>
<dbReference type="EMBL" id="CP138333">
    <property type="protein sequence ID" value="WZX30389.1"/>
    <property type="molecule type" value="Genomic_DNA"/>
</dbReference>
<sequence>MIFVLRLIFSITTAGLALYGLFTDNYELMPWMFLSMSFLLLAMGIDEFLKGRKVFGVFSLIAFAFVLYVSLDGFFLY</sequence>
<keyword evidence="3" id="KW-1185">Reference proteome</keyword>
<organism evidence="2 3">
    <name type="scientific">Salinicoccus bachuensis</name>
    <dbReference type="NCBI Taxonomy" id="3136731"/>
    <lineage>
        <taxon>Bacteria</taxon>
        <taxon>Bacillati</taxon>
        <taxon>Bacillota</taxon>
        <taxon>Bacilli</taxon>
        <taxon>Bacillales</taxon>
        <taxon>Staphylococcaceae</taxon>
        <taxon>Salinicoccus</taxon>
    </lineage>
</organism>
<keyword evidence="1" id="KW-0812">Transmembrane</keyword>
<evidence type="ECO:0000256" key="1">
    <source>
        <dbReference type="SAM" id="Phobius"/>
    </source>
</evidence>
<proteinExistence type="predicted"/>
<reference evidence="3" key="1">
    <citation type="submission" date="2023-10" db="EMBL/GenBank/DDBJ databases">
        <title>Genome analysis and identification of Salinococcus sp. Bachu38 nov., a PGPR from the rhizosphere of Tamarix.</title>
        <authorList>
            <person name="Liang Z."/>
            <person name="Zhang X."/>
            <person name="Jia J."/>
            <person name="Chen X."/>
            <person name="Wang Y."/>
            <person name="Wang Q."/>
            <person name="Wang R."/>
        </authorList>
    </citation>
    <scope>NUCLEOTIDE SEQUENCE [LARGE SCALE GENOMIC DNA]</scope>
    <source>
        <strain evidence="3">Bachu38</strain>
    </source>
</reference>
<keyword evidence="1" id="KW-1133">Transmembrane helix</keyword>
<accession>A0ABZ3CM84</accession>
<protein>
    <submittedName>
        <fullName evidence="2">DUF3953 domain-containing protein</fullName>
    </submittedName>
</protein>
<keyword evidence="1" id="KW-0472">Membrane</keyword>
<feature type="transmembrane region" description="Helical" evidence="1">
    <location>
        <begin position="57"/>
        <end position="76"/>
    </location>
</feature>
<dbReference type="InterPro" id="IPR025018">
    <property type="entry name" value="DUF3953"/>
</dbReference>